<accession>A0A1B9ITG6</accession>
<evidence type="ECO:0000313" key="1">
    <source>
        <dbReference type="EMBL" id="OCF58823.1"/>
    </source>
</evidence>
<organism evidence="1 2">
    <name type="scientific">Kwoniella mangroviensis CBS 10435</name>
    <dbReference type="NCBI Taxonomy" id="1331196"/>
    <lineage>
        <taxon>Eukaryota</taxon>
        <taxon>Fungi</taxon>
        <taxon>Dikarya</taxon>
        <taxon>Basidiomycota</taxon>
        <taxon>Agaricomycotina</taxon>
        <taxon>Tremellomycetes</taxon>
        <taxon>Tremellales</taxon>
        <taxon>Cryptococcaceae</taxon>
        <taxon>Kwoniella</taxon>
    </lineage>
</organism>
<keyword evidence="2" id="KW-1185">Reference proteome</keyword>
<dbReference type="OrthoDB" id="2564991at2759"/>
<dbReference type="Proteomes" id="UP000092583">
    <property type="component" value="Unassembled WGS sequence"/>
</dbReference>
<sequence>MKHLKRVYWVFDPMIDAPASCGQSIKTFDMFDRLVNTIVESNLFDWVNLALLNPLKSPESDIEIHYINPECIYSALERTQKLDFLDRCYRYRLLKDEDLTSGTLESRTVKFQNAFLFEFRIIIRCQLERMMRVDGLEEDKKEERRKLINFKSLQKWVEEDEKDWSQWFDRDDLVR</sequence>
<evidence type="ECO:0000313" key="2">
    <source>
        <dbReference type="Proteomes" id="UP000092583"/>
    </source>
</evidence>
<reference evidence="2" key="2">
    <citation type="submission" date="2013-12" db="EMBL/GenBank/DDBJ databases">
        <title>Evolution of pathogenesis and genome organization in the Tremellales.</title>
        <authorList>
            <person name="Cuomo C."/>
            <person name="Litvintseva A."/>
            <person name="Heitman J."/>
            <person name="Chen Y."/>
            <person name="Sun S."/>
            <person name="Springer D."/>
            <person name="Dromer F."/>
            <person name="Young S."/>
            <person name="Zeng Q."/>
            <person name="Chapman S."/>
            <person name="Gujja S."/>
            <person name="Saif S."/>
            <person name="Birren B."/>
        </authorList>
    </citation>
    <scope>NUCLEOTIDE SEQUENCE [LARGE SCALE GENOMIC DNA]</scope>
    <source>
        <strain evidence="2">CBS 10435</strain>
    </source>
</reference>
<name>A0A1B9ITG6_9TREE</name>
<dbReference type="AlphaFoldDB" id="A0A1B9ITG6"/>
<gene>
    <name evidence="1" type="ORF">L486_03313</name>
</gene>
<proteinExistence type="predicted"/>
<dbReference type="EMBL" id="KI669461">
    <property type="protein sequence ID" value="OCF58823.1"/>
    <property type="molecule type" value="Genomic_DNA"/>
</dbReference>
<reference evidence="1 2" key="1">
    <citation type="submission" date="2013-07" db="EMBL/GenBank/DDBJ databases">
        <title>The Genome Sequence of Kwoniella mangroviensis CBS10435.</title>
        <authorList>
            <consortium name="The Broad Institute Genome Sequencing Platform"/>
            <person name="Cuomo C."/>
            <person name="Litvintseva A."/>
            <person name="Chen Y."/>
            <person name="Heitman J."/>
            <person name="Sun S."/>
            <person name="Springer D."/>
            <person name="Dromer F."/>
            <person name="Young S.K."/>
            <person name="Zeng Q."/>
            <person name="Gargeya S."/>
            <person name="Fitzgerald M."/>
            <person name="Abouelleil A."/>
            <person name="Alvarado L."/>
            <person name="Berlin A.M."/>
            <person name="Chapman S.B."/>
            <person name="Dewar J."/>
            <person name="Goldberg J."/>
            <person name="Griggs A."/>
            <person name="Gujja S."/>
            <person name="Hansen M."/>
            <person name="Howarth C."/>
            <person name="Imamovic A."/>
            <person name="Larimer J."/>
            <person name="McCowan C."/>
            <person name="Murphy C."/>
            <person name="Pearson M."/>
            <person name="Priest M."/>
            <person name="Roberts A."/>
            <person name="Saif S."/>
            <person name="Shea T."/>
            <person name="Sykes S."/>
            <person name="Wortman J."/>
            <person name="Nusbaum C."/>
            <person name="Birren B."/>
        </authorList>
    </citation>
    <scope>NUCLEOTIDE SEQUENCE [LARGE SCALE GENOMIC DNA]</scope>
    <source>
        <strain evidence="1 2">CBS 10435</strain>
    </source>
</reference>
<protein>
    <submittedName>
        <fullName evidence="1">Uncharacterized protein</fullName>
    </submittedName>
</protein>